<dbReference type="Pfam" id="PF00646">
    <property type="entry name" value="F-box"/>
    <property type="match status" value="1"/>
</dbReference>
<dbReference type="PANTHER" id="PTHR32133">
    <property type="entry name" value="OS07G0120400 PROTEIN"/>
    <property type="match status" value="1"/>
</dbReference>
<protein>
    <recommendedName>
        <fullName evidence="5">F-box domain-containing protein</fullName>
    </recommendedName>
</protein>
<evidence type="ECO:0000259" key="2">
    <source>
        <dbReference type="Pfam" id="PF23635"/>
    </source>
</evidence>
<proteinExistence type="predicted"/>
<feature type="domain" description="F-box" evidence="1">
    <location>
        <begin position="8"/>
        <end position="50"/>
    </location>
</feature>
<evidence type="ECO:0000259" key="1">
    <source>
        <dbReference type="Pfam" id="PF00646"/>
    </source>
</evidence>
<name>A0ABC9GAS9_9POAL</name>
<dbReference type="PANTHER" id="PTHR32133:SF408">
    <property type="entry name" value="OS07G0120400 PROTEIN"/>
    <property type="match status" value="1"/>
</dbReference>
<dbReference type="Proteomes" id="UP001497457">
    <property type="component" value="Chromosome 8b"/>
</dbReference>
<dbReference type="EMBL" id="OZ075118">
    <property type="protein sequence ID" value="CAL5091710.1"/>
    <property type="molecule type" value="Genomic_DNA"/>
</dbReference>
<dbReference type="InterPro" id="IPR056594">
    <property type="entry name" value="AT5G49610-like_b-prop"/>
</dbReference>
<keyword evidence="4" id="KW-1185">Reference proteome</keyword>
<evidence type="ECO:0000313" key="4">
    <source>
        <dbReference type="Proteomes" id="UP001497457"/>
    </source>
</evidence>
<feature type="domain" description="F-box protein AT5G49610-like beta-propeller" evidence="2">
    <location>
        <begin position="183"/>
        <end position="299"/>
    </location>
</feature>
<evidence type="ECO:0000313" key="3">
    <source>
        <dbReference type="EMBL" id="CAL5091710.1"/>
    </source>
</evidence>
<reference evidence="3 4" key="2">
    <citation type="submission" date="2024-10" db="EMBL/GenBank/DDBJ databases">
        <authorList>
            <person name="Ryan C."/>
        </authorList>
    </citation>
    <scope>NUCLEOTIDE SEQUENCE [LARGE SCALE GENOMIC DNA]</scope>
</reference>
<dbReference type="SUPFAM" id="SSF81383">
    <property type="entry name" value="F-box domain"/>
    <property type="match status" value="1"/>
</dbReference>
<dbReference type="InterPro" id="IPR036047">
    <property type="entry name" value="F-box-like_dom_sf"/>
</dbReference>
<accession>A0ABC9GAS9</accession>
<sequence>MAPSRPLPELVDDAVAEILLRLPPDEPRHLVRASLVCKRWRRVVADPAFPRRYRSFHGAQPLLGLLRNTYDDDSISVFLPTTSFRPRGGGHGFPGGIAVDCRHGRALLLDYTKMIWEGRVGILVWDPSTGDRTILRNPDAPLLNSTAAFVCAADGCTHLGCHGSPFLVVFVGGEDHCHFGCVTKAFVYSTQTGAWSAPASIQLAPGDIIRQMRSQLVGEALYFFRARGILRYDLVGHRLSAIGLPAWYDINMMLMEAEGGRLGFAGLKGSSLHLWCREESPDRVDRWALSRVIELDSLTTSEPFYHPLHNPLLMGYAEGTSIIFVSTGIGNYMFDLKSMQIKNIGEGRTLEDVLPYMSFFIPDCARGELPSLART</sequence>
<dbReference type="AlphaFoldDB" id="A0ABC9GAS9"/>
<gene>
    <name evidence="3" type="ORF">URODEC1_LOCUS114519</name>
</gene>
<dbReference type="Pfam" id="PF23635">
    <property type="entry name" value="Beta-prop_AT5G49610-like"/>
    <property type="match status" value="1"/>
</dbReference>
<dbReference type="InterPro" id="IPR001810">
    <property type="entry name" value="F-box_dom"/>
</dbReference>
<evidence type="ECO:0008006" key="5">
    <source>
        <dbReference type="Google" id="ProtNLM"/>
    </source>
</evidence>
<reference evidence="4" key="1">
    <citation type="submission" date="2024-06" db="EMBL/GenBank/DDBJ databases">
        <authorList>
            <person name="Ryan C."/>
        </authorList>
    </citation>
    <scope>NUCLEOTIDE SEQUENCE [LARGE SCALE GENOMIC DNA]</scope>
</reference>
<organism evidence="3 4">
    <name type="scientific">Urochloa decumbens</name>
    <dbReference type="NCBI Taxonomy" id="240449"/>
    <lineage>
        <taxon>Eukaryota</taxon>
        <taxon>Viridiplantae</taxon>
        <taxon>Streptophyta</taxon>
        <taxon>Embryophyta</taxon>
        <taxon>Tracheophyta</taxon>
        <taxon>Spermatophyta</taxon>
        <taxon>Magnoliopsida</taxon>
        <taxon>Liliopsida</taxon>
        <taxon>Poales</taxon>
        <taxon>Poaceae</taxon>
        <taxon>PACMAD clade</taxon>
        <taxon>Panicoideae</taxon>
        <taxon>Panicodae</taxon>
        <taxon>Paniceae</taxon>
        <taxon>Melinidinae</taxon>
        <taxon>Urochloa</taxon>
    </lineage>
</organism>
<dbReference type="Gene3D" id="1.20.1280.50">
    <property type="match status" value="1"/>
</dbReference>